<protein>
    <submittedName>
        <fullName evidence="5">Isochorismatase-like protein</fullName>
    </submittedName>
</protein>
<dbReference type="InterPro" id="IPR000868">
    <property type="entry name" value="Isochorismatase-like_dom"/>
</dbReference>
<dbReference type="Pfam" id="PF00857">
    <property type="entry name" value="Isochorismatase"/>
    <property type="match status" value="1"/>
</dbReference>
<sequence>MKLTTLVSLMALCLSPVNGQDATTEPGYDTCFTTLPSNSTFSFGTHYAVLNLDLITGLVGAINTTASGQLFISSIATWIAAVHAQSPPPLSIFTRIYFSNAYRPEIGPTTPFGITVASLGNATSESPQSQLYPSFVPSEMDVVLQKSRYYAGAGNGLEEILSSQRIDTVILSGIRTSGVILSTAYRLFDLNYNVYVITNNTIETPSDSPGIDAAIKQGILPKFPANVITLEQAIAALNRSGPAVY</sequence>
<dbReference type="PANTHER" id="PTHR43540:SF1">
    <property type="entry name" value="ISOCHORISMATASE HYDROLASE"/>
    <property type="match status" value="1"/>
</dbReference>
<comment type="similarity">
    <text evidence="1">Belongs to the isochorismatase family.</text>
</comment>
<feature type="domain" description="Isochorismatase-like" evidence="4">
    <location>
        <begin position="48"/>
        <end position="207"/>
    </location>
</feature>
<dbReference type="Gene3D" id="3.40.50.850">
    <property type="entry name" value="Isochorismatase-like"/>
    <property type="match status" value="1"/>
</dbReference>
<dbReference type="SUPFAM" id="SSF52499">
    <property type="entry name" value="Isochorismatase-like hydrolases"/>
    <property type="match status" value="1"/>
</dbReference>
<keyword evidence="3" id="KW-0732">Signal</keyword>
<dbReference type="InterPro" id="IPR036380">
    <property type="entry name" value="Isochorismatase-like_sf"/>
</dbReference>
<dbReference type="PANTHER" id="PTHR43540">
    <property type="entry name" value="PEROXYUREIDOACRYLATE/UREIDOACRYLATE AMIDOHYDROLASE-RELATED"/>
    <property type="match status" value="1"/>
</dbReference>
<dbReference type="InterPro" id="IPR050272">
    <property type="entry name" value="Isochorismatase-like_hydrls"/>
</dbReference>
<keyword evidence="6" id="KW-1185">Reference proteome</keyword>
<evidence type="ECO:0000259" key="4">
    <source>
        <dbReference type="Pfam" id="PF00857"/>
    </source>
</evidence>
<evidence type="ECO:0000313" key="5">
    <source>
        <dbReference type="EMBL" id="KAG9247252.1"/>
    </source>
</evidence>
<dbReference type="Proteomes" id="UP000887226">
    <property type="component" value="Unassembled WGS sequence"/>
</dbReference>
<evidence type="ECO:0000256" key="3">
    <source>
        <dbReference type="SAM" id="SignalP"/>
    </source>
</evidence>
<name>A0A9P7Z8I6_9HELO</name>
<reference evidence="5" key="1">
    <citation type="journal article" date="2021" name="IMA Fungus">
        <title>Genomic characterization of three marine fungi, including Emericellopsis atlantica sp. nov. with signatures of a generalist lifestyle and marine biomass degradation.</title>
        <authorList>
            <person name="Hagestad O.C."/>
            <person name="Hou L."/>
            <person name="Andersen J.H."/>
            <person name="Hansen E.H."/>
            <person name="Altermark B."/>
            <person name="Li C."/>
            <person name="Kuhnert E."/>
            <person name="Cox R.J."/>
            <person name="Crous P.W."/>
            <person name="Spatafora J.W."/>
            <person name="Lail K."/>
            <person name="Amirebrahimi M."/>
            <person name="Lipzen A."/>
            <person name="Pangilinan J."/>
            <person name="Andreopoulos W."/>
            <person name="Hayes R.D."/>
            <person name="Ng V."/>
            <person name="Grigoriev I.V."/>
            <person name="Jackson S.A."/>
            <person name="Sutton T.D.S."/>
            <person name="Dobson A.D.W."/>
            <person name="Rama T."/>
        </authorList>
    </citation>
    <scope>NUCLEOTIDE SEQUENCE</scope>
    <source>
        <strain evidence="5">TRa3180A</strain>
    </source>
</reference>
<gene>
    <name evidence="5" type="ORF">BJ878DRAFT_204624</name>
</gene>
<comment type="caution">
    <text evidence="5">The sequence shown here is derived from an EMBL/GenBank/DDBJ whole genome shotgun (WGS) entry which is preliminary data.</text>
</comment>
<accession>A0A9P7Z8I6</accession>
<feature type="chain" id="PRO_5040464948" evidence="3">
    <location>
        <begin position="20"/>
        <end position="245"/>
    </location>
</feature>
<dbReference type="OrthoDB" id="1739143at2759"/>
<dbReference type="AlphaFoldDB" id="A0A9P7Z8I6"/>
<organism evidence="5 6">
    <name type="scientific">Calycina marina</name>
    <dbReference type="NCBI Taxonomy" id="1763456"/>
    <lineage>
        <taxon>Eukaryota</taxon>
        <taxon>Fungi</taxon>
        <taxon>Dikarya</taxon>
        <taxon>Ascomycota</taxon>
        <taxon>Pezizomycotina</taxon>
        <taxon>Leotiomycetes</taxon>
        <taxon>Helotiales</taxon>
        <taxon>Pezizellaceae</taxon>
        <taxon>Calycina</taxon>
    </lineage>
</organism>
<evidence type="ECO:0000256" key="2">
    <source>
        <dbReference type="ARBA" id="ARBA00022801"/>
    </source>
</evidence>
<evidence type="ECO:0000256" key="1">
    <source>
        <dbReference type="ARBA" id="ARBA00006336"/>
    </source>
</evidence>
<feature type="signal peptide" evidence="3">
    <location>
        <begin position="1"/>
        <end position="19"/>
    </location>
</feature>
<proteinExistence type="inferred from homology"/>
<dbReference type="EMBL" id="MU253777">
    <property type="protein sequence ID" value="KAG9247252.1"/>
    <property type="molecule type" value="Genomic_DNA"/>
</dbReference>
<keyword evidence="2" id="KW-0378">Hydrolase</keyword>
<dbReference type="GO" id="GO:0016787">
    <property type="term" value="F:hydrolase activity"/>
    <property type="evidence" value="ECO:0007669"/>
    <property type="project" value="UniProtKB-KW"/>
</dbReference>
<evidence type="ECO:0000313" key="6">
    <source>
        <dbReference type="Proteomes" id="UP000887226"/>
    </source>
</evidence>